<gene>
    <name evidence="2" type="ORF">QMA06_14605</name>
</gene>
<sequence length="173" mass="19539">MKHLKFLFVLFFMTSCGSTVHYDYEKSTNFNNYKSYNYFDNMKTGLSELDTKRLIRAMDAKLKNMGLSKSENPEFFIDIQSQDIHSRNNSNVGIGVGGGGGRVGGGVSIGIPVGQRNNNREIMIDFVDKSNGERLFWQAIAESSYNPNATPEIRAAQFEKIVEKVFSKYPPEQ</sequence>
<reference evidence="2 3" key="1">
    <citation type="journal article" date="2023" name="Int. J. Syst. Evol. Microbiol.">
        <title>Winogradskyella bathintestinalis sp. nov., isolated from the intestine of the deep-sea loosejaw dragonfish, Malacosteus niger.</title>
        <authorList>
            <person name="Uniacke-Lowe S."/>
            <person name="Johnson C.N."/>
            <person name="Stanton C."/>
            <person name="Hill C."/>
            <person name="Ross P."/>
        </authorList>
    </citation>
    <scope>NUCLEOTIDE SEQUENCE [LARGE SCALE GENOMIC DNA]</scope>
    <source>
        <strain evidence="2 3">APC 3343</strain>
    </source>
</reference>
<dbReference type="EMBL" id="JASDDK010000007">
    <property type="protein sequence ID" value="MDN3493952.1"/>
    <property type="molecule type" value="Genomic_DNA"/>
</dbReference>
<keyword evidence="3" id="KW-1185">Reference proteome</keyword>
<evidence type="ECO:0000313" key="3">
    <source>
        <dbReference type="Proteomes" id="UP001231197"/>
    </source>
</evidence>
<proteinExistence type="predicted"/>
<evidence type="ECO:0000313" key="2">
    <source>
        <dbReference type="EMBL" id="MDN3493952.1"/>
    </source>
</evidence>
<feature type="domain" description="DUF4136" evidence="1">
    <location>
        <begin position="20"/>
        <end position="171"/>
    </location>
</feature>
<comment type="caution">
    <text evidence="2">The sequence shown here is derived from an EMBL/GenBank/DDBJ whole genome shotgun (WGS) entry which is preliminary data.</text>
</comment>
<dbReference type="Gene3D" id="3.30.160.670">
    <property type="match status" value="1"/>
</dbReference>
<dbReference type="Proteomes" id="UP001231197">
    <property type="component" value="Unassembled WGS sequence"/>
</dbReference>
<dbReference type="RefSeq" id="WP_290207642.1">
    <property type="nucleotide sequence ID" value="NZ_JASDDK010000007.1"/>
</dbReference>
<evidence type="ECO:0000259" key="1">
    <source>
        <dbReference type="Pfam" id="PF13590"/>
    </source>
</evidence>
<organism evidence="2 3">
    <name type="scientific">Winogradskyella bathintestinalis</name>
    <dbReference type="NCBI Taxonomy" id="3035208"/>
    <lineage>
        <taxon>Bacteria</taxon>
        <taxon>Pseudomonadati</taxon>
        <taxon>Bacteroidota</taxon>
        <taxon>Flavobacteriia</taxon>
        <taxon>Flavobacteriales</taxon>
        <taxon>Flavobacteriaceae</taxon>
        <taxon>Winogradskyella</taxon>
    </lineage>
</organism>
<accession>A0ABT7ZY62</accession>
<dbReference type="PROSITE" id="PS51257">
    <property type="entry name" value="PROKAR_LIPOPROTEIN"/>
    <property type="match status" value="1"/>
</dbReference>
<name>A0ABT7ZY62_9FLAO</name>
<protein>
    <submittedName>
        <fullName evidence="2">DUF4136 domain-containing protein</fullName>
    </submittedName>
</protein>
<dbReference type="InterPro" id="IPR025411">
    <property type="entry name" value="DUF4136"/>
</dbReference>
<dbReference type="Pfam" id="PF13590">
    <property type="entry name" value="DUF4136"/>
    <property type="match status" value="1"/>
</dbReference>